<dbReference type="STRING" id="282301.A0A267E9P4"/>
<dbReference type="InterPro" id="IPR046374">
    <property type="entry name" value="PDI_a_PDIR"/>
</dbReference>
<evidence type="ECO:0000256" key="2">
    <source>
        <dbReference type="SAM" id="SignalP"/>
    </source>
</evidence>
<sequence>MLAQYLLTCFLISSLGLIAAEPVGLGSVTLVNDLKELKRIVKSHNNVLLVFQKKKNSASDWNQILTEVSNQMIGQASIVKVDCSAEKKACKYFKASPSPVQIQHYKDGKFNVNYDRKKSVKSLRSFLEDPTGDVPWDEEPTAESVTHLANQAEMMQLFKRTRVPVLLMFYAPWCGHCKRLKPEYASAAAETKDTVLAAMDVDREENAGIRQAFNITGYPTIIYIKGNEPIPYGGTFTKDGILSWLKNPTPPKAPEPEKDWAEEAPDVKFLTDNNFVTSLAQQSSALVMFYAPWCGHCKAMKPAYQAAAQQLKQLGIPGLLAAVDATKYRKTAEQFKVTGFPSVKYFQNAEYKFDFNERAEDKIVEFMKDPKEPPPPPVEVPWSEEPSEVHHLAHGNFADFLKKKRRTLVMFYAPWCGHCKRAKPEFTKAAAELAASAPKTALAAVDCTSGENSALCQAEGVSGYPTIKHYYFGKRATDYAGGREAAEFVKYMTSEDKVEL</sequence>
<dbReference type="InterPro" id="IPR013766">
    <property type="entry name" value="Thioredoxin_domain"/>
</dbReference>
<dbReference type="PANTHER" id="PTHR45672:SF2">
    <property type="entry name" value="PROTEIN DISULFIDE-ISOMERASE A5"/>
    <property type="match status" value="1"/>
</dbReference>
<dbReference type="GO" id="GO:0003756">
    <property type="term" value="F:protein disulfide isomerase activity"/>
    <property type="evidence" value="ECO:0007669"/>
    <property type="project" value="InterPro"/>
</dbReference>
<dbReference type="PROSITE" id="PS51352">
    <property type="entry name" value="THIOREDOXIN_2"/>
    <property type="match status" value="2"/>
</dbReference>
<dbReference type="SUPFAM" id="SSF52833">
    <property type="entry name" value="Thioredoxin-like"/>
    <property type="match status" value="4"/>
</dbReference>
<feature type="domain" description="Thioredoxin" evidence="3">
    <location>
        <begin position="136"/>
        <end position="266"/>
    </location>
</feature>
<keyword evidence="5" id="KW-1185">Reference proteome</keyword>
<dbReference type="PANTHER" id="PTHR45672">
    <property type="entry name" value="PROTEIN DISULFIDE-ISOMERASE C17H9.14C-RELATED"/>
    <property type="match status" value="1"/>
</dbReference>
<dbReference type="InterPro" id="IPR036249">
    <property type="entry name" value="Thioredoxin-like_sf"/>
</dbReference>
<evidence type="ECO:0000256" key="1">
    <source>
        <dbReference type="ARBA" id="ARBA00006347"/>
    </source>
</evidence>
<evidence type="ECO:0000313" key="5">
    <source>
        <dbReference type="Proteomes" id="UP000215902"/>
    </source>
</evidence>
<dbReference type="PRINTS" id="PR00421">
    <property type="entry name" value="THIOREDOXIN"/>
</dbReference>
<feature type="chain" id="PRO_5012244275" description="Thioredoxin domain-containing protein" evidence="2">
    <location>
        <begin position="21"/>
        <end position="500"/>
    </location>
</feature>
<dbReference type="PROSITE" id="PS00194">
    <property type="entry name" value="THIOREDOXIN_1"/>
    <property type="match status" value="2"/>
</dbReference>
<comment type="caution">
    <text evidence="4">The sequence shown here is derived from an EMBL/GenBank/DDBJ whole genome shotgun (WGS) entry which is preliminary data.</text>
</comment>
<dbReference type="InterPro" id="IPR051063">
    <property type="entry name" value="PDI"/>
</dbReference>
<comment type="similarity">
    <text evidence="1">Belongs to the protein disulfide isomerase family.</text>
</comment>
<accession>A0A267E9P4</accession>
<feature type="domain" description="Thioredoxin" evidence="3">
    <location>
        <begin position="369"/>
        <end position="497"/>
    </location>
</feature>
<dbReference type="EMBL" id="NIVC01002409">
    <property type="protein sequence ID" value="PAA58116.1"/>
    <property type="molecule type" value="Genomic_DNA"/>
</dbReference>
<evidence type="ECO:0000313" key="4">
    <source>
        <dbReference type="EMBL" id="PAA58116.1"/>
    </source>
</evidence>
<organism evidence="4 5">
    <name type="scientific">Macrostomum lignano</name>
    <dbReference type="NCBI Taxonomy" id="282301"/>
    <lineage>
        <taxon>Eukaryota</taxon>
        <taxon>Metazoa</taxon>
        <taxon>Spiralia</taxon>
        <taxon>Lophotrochozoa</taxon>
        <taxon>Platyhelminthes</taxon>
        <taxon>Rhabditophora</taxon>
        <taxon>Macrostomorpha</taxon>
        <taxon>Macrostomida</taxon>
        <taxon>Macrostomidae</taxon>
        <taxon>Macrostomum</taxon>
    </lineage>
</organism>
<reference evidence="4 5" key="1">
    <citation type="submission" date="2017-06" db="EMBL/GenBank/DDBJ databases">
        <title>A platform for efficient transgenesis in Macrostomum lignano, a flatworm model organism for stem cell research.</title>
        <authorList>
            <person name="Berezikov E."/>
        </authorList>
    </citation>
    <scope>NUCLEOTIDE SEQUENCE [LARGE SCALE GENOMIC DNA]</scope>
    <source>
        <strain evidence="4">DV1</strain>
        <tissue evidence="4">Whole organism</tissue>
    </source>
</reference>
<dbReference type="InterPro" id="IPR017937">
    <property type="entry name" value="Thioredoxin_CS"/>
</dbReference>
<dbReference type="Pfam" id="PF00085">
    <property type="entry name" value="Thioredoxin"/>
    <property type="match status" value="3"/>
</dbReference>
<dbReference type="Gene3D" id="3.40.30.10">
    <property type="entry name" value="Glutaredoxin"/>
    <property type="match status" value="4"/>
</dbReference>
<dbReference type="GO" id="GO:0005783">
    <property type="term" value="C:endoplasmic reticulum"/>
    <property type="evidence" value="ECO:0007669"/>
    <property type="project" value="TreeGrafter"/>
</dbReference>
<dbReference type="CDD" id="cd02997">
    <property type="entry name" value="PDI_a_PDIR"/>
    <property type="match status" value="1"/>
</dbReference>
<dbReference type="AlphaFoldDB" id="A0A267E9P4"/>
<dbReference type="GO" id="GO:0006457">
    <property type="term" value="P:protein folding"/>
    <property type="evidence" value="ECO:0007669"/>
    <property type="project" value="TreeGrafter"/>
</dbReference>
<gene>
    <name evidence="4" type="ORF">BOX15_Mlig030911g2</name>
</gene>
<keyword evidence="2" id="KW-0732">Signal</keyword>
<proteinExistence type="inferred from homology"/>
<dbReference type="OrthoDB" id="10264505at2759"/>
<dbReference type="Proteomes" id="UP000215902">
    <property type="component" value="Unassembled WGS sequence"/>
</dbReference>
<feature type="signal peptide" evidence="2">
    <location>
        <begin position="1"/>
        <end position="20"/>
    </location>
</feature>
<name>A0A267E9P4_9PLAT</name>
<protein>
    <recommendedName>
        <fullName evidence="3">Thioredoxin domain-containing protein</fullName>
    </recommendedName>
</protein>
<evidence type="ECO:0000259" key="3">
    <source>
        <dbReference type="PROSITE" id="PS51352"/>
    </source>
</evidence>